<protein>
    <submittedName>
        <fullName evidence="5">Long-chain fatty acid--CoA ligase</fullName>
    </submittedName>
</protein>
<dbReference type="InterPro" id="IPR020845">
    <property type="entry name" value="AMP-binding_CS"/>
</dbReference>
<dbReference type="SUPFAM" id="SSF56801">
    <property type="entry name" value="Acetyl-CoA synthetase-like"/>
    <property type="match status" value="1"/>
</dbReference>
<dbReference type="RefSeq" id="WP_141005703.1">
    <property type="nucleotide sequence ID" value="NZ_BAAAOR010000016.1"/>
</dbReference>
<evidence type="ECO:0000256" key="2">
    <source>
        <dbReference type="ARBA" id="ARBA00022598"/>
    </source>
</evidence>
<dbReference type="Pfam" id="PF00501">
    <property type="entry name" value="AMP-binding"/>
    <property type="match status" value="1"/>
</dbReference>
<keyword evidence="6" id="KW-1185">Reference proteome</keyword>
<dbReference type="Proteomes" id="UP001500842">
    <property type="component" value="Unassembled WGS sequence"/>
</dbReference>
<evidence type="ECO:0000313" key="6">
    <source>
        <dbReference type="Proteomes" id="UP001500842"/>
    </source>
</evidence>
<comment type="similarity">
    <text evidence="1">Belongs to the ATP-dependent AMP-binding enzyme family.</text>
</comment>
<keyword evidence="2 5" id="KW-0436">Ligase</keyword>
<feature type="domain" description="AMP-binding enzyme C-terminal" evidence="4">
    <location>
        <begin position="420"/>
        <end position="495"/>
    </location>
</feature>
<dbReference type="Pfam" id="PF13193">
    <property type="entry name" value="AMP-binding_C"/>
    <property type="match status" value="1"/>
</dbReference>
<accession>A0ABN2AGC5</accession>
<dbReference type="Gene3D" id="3.30.300.30">
    <property type="match status" value="1"/>
</dbReference>
<dbReference type="InterPro" id="IPR025110">
    <property type="entry name" value="AMP-bd_C"/>
</dbReference>
<evidence type="ECO:0000256" key="1">
    <source>
        <dbReference type="ARBA" id="ARBA00006432"/>
    </source>
</evidence>
<dbReference type="PANTHER" id="PTHR43201">
    <property type="entry name" value="ACYL-COA SYNTHETASE"/>
    <property type="match status" value="1"/>
</dbReference>
<dbReference type="PANTHER" id="PTHR43201:SF5">
    <property type="entry name" value="MEDIUM-CHAIN ACYL-COA LIGASE ACSF2, MITOCHONDRIAL"/>
    <property type="match status" value="1"/>
</dbReference>
<dbReference type="InterPro" id="IPR045851">
    <property type="entry name" value="AMP-bd_C_sf"/>
</dbReference>
<dbReference type="Gene3D" id="3.40.50.12780">
    <property type="entry name" value="N-terminal domain of ligase-like"/>
    <property type="match status" value="1"/>
</dbReference>
<dbReference type="InterPro" id="IPR042099">
    <property type="entry name" value="ANL_N_sf"/>
</dbReference>
<gene>
    <name evidence="5" type="ORF">GCM10009788_23160</name>
</gene>
<sequence length="506" mass="54300">MVTHLTDWVAFNAVRFADEIAVDNLDTGEELTWARFADRVARLSTVLRDQGVGEGDRVGLIAEDDWHILAVQFACIRIGAMYVPFNWRLTSGEIEVLVKDAEPALILHDGTWAETARGLARQQGIASLSWSCADAEADLDALLDAAAPYRGPGQYRGDQYTQMLYTSGTTGLPKGALITLGGMAWHAMNVQHEMAIGGPPSRYLSSLPLFHAAGLNAIANPTLLAGGRVSIQRRFDPAAAAALLGAASHGFTNFNAAPVMYRAIMEAAGPDADFSHIRAGMVGGGAIPADVGAYFSERGLELQAGWGATEMGPSMTLMPKASRVAKAHTVGFPVQHVQIRVVDPVTNQDVAPGEVGEAWVRGPSISPGYWRREADTDADTQAGWFKCGDAVSIDDDGYVALRGRFKDMYKSGGENVFCAEVERVIVSHPAVQDVAVVGVPHERWGEVGYAVVVAESGQLVDEGDVLAHVAARLAKYKVPTRVIVVDDFPRNVTGKIQKNVLRDQIV</sequence>
<feature type="domain" description="AMP-dependent synthetase/ligase" evidence="3">
    <location>
        <begin position="12"/>
        <end position="370"/>
    </location>
</feature>
<dbReference type="InterPro" id="IPR000873">
    <property type="entry name" value="AMP-dep_synth/lig_dom"/>
</dbReference>
<comment type="caution">
    <text evidence="5">The sequence shown here is derived from an EMBL/GenBank/DDBJ whole genome shotgun (WGS) entry which is preliminary data.</text>
</comment>
<dbReference type="GO" id="GO:0016874">
    <property type="term" value="F:ligase activity"/>
    <property type="evidence" value="ECO:0007669"/>
    <property type="project" value="UniProtKB-KW"/>
</dbReference>
<reference evidence="5 6" key="1">
    <citation type="journal article" date="2019" name="Int. J. Syst. Evol. Microbiol.">
        <title>The Global Catalogue of Microorganisms (GCM) 10K type strain sequencing project: providing services to taxonomists for standard genome sequencing and annotation.</title>
        <authorList>
            <consortium name="The Broad Institute Genomics Platform"/>
            <consortium name="The Broad Institute Genome Sequencing Center for Infectious Disease"/>
            <person name="Wu L."/>
            <person name="Ma J."/>
        </authorList>
    </citation>
    <scope>NUCLEOTIDE SEQUENCE [LARGE SCALE GENOMIC DNA]</scope>
    <source>
        <strain evidence="5 6">JCM 14942</strain>
    </source>
</reference>
<proteinExistence type="inferred from homology"/>
<name>A0ABN2AGC5_9ACTN</name>
<evidence type="ECO:0000259" key="3">
    <source>
        <dbReference type="Pfam" id="PF00501"/>
    </source>
</evidence>
<dbReference type="EMBL" id="BAAAOR010000016">
    <property type="protein sequence ID" value="GAA1518472.1"/>
    <property type="molecule type" value="Genomic_DNA"/>
</dbReference>
<organism evidence="5 6">
    <name type="scientific">Nocardioides humi</name>
    <dbReference type="NCBI Taxonomy" id="449461"/>
    <lineage>
        <taxon>Bacteria</taxon>
        <taxon>Bacillati</taxon>
        <taxon>Actinomycetota</taxon>
        <taxon>Actinomycetes</taxon>
        <taxon>Propionibacteriales</taxon>
        <taxon>Nocardioidaceae</taxon>
        <taxon>Nocardioides</taxon>
    </lineage>
</organism>
<evidence type="ECO:0000259" key="4">
    <source>
        <dbReference type="Pfam" id="PF13193"/>
    </source>
</evidence>
<dbReference type="PROSITE" id="PS00455">
    <property type="entry name" value="AMP_BINDING"/>
    <property type="match status" value="1"/>
</dbReference>
<evidence type="ECO:0000313" key="5">
    <source>
        <dbReference type="EMBL" id="GAA1518472.1"/>
    </source>
</evidence>